<gene>
    <name evidence="9" type="ORF">S58_39860</name>
</gene>
<keyword evidence="7" id="KW-1133">Transmembrane helix</keyword>
<evidence type="ECO:0000256" key="3">
    <source>
        <dbReference type="ARBA" id="ARBA00012663"/>
    </source>
</evidence>
<dbReference type="eggNOG" id="COG1472">
    <property type="taxonomic scope" value="Bacteria"/>
</dbReference>
<feature type="transmembrane region" description="Helical" evidence="7">
    <location>
        <begin position="111"/>
        <end position="132"/>
    </location>
</feature>
<dbReference type="GO" id="GO:0004563">
    <property type="term" value="F:beta-N-acetylhexosaminidase activity"/>
    <property type="evidence" value="ECO:0007669"/>
    <property type="project" value="UniProtKB-EC"/>
</dbReference>
<dbReference type="InterPro" id="IPR050226">
    <property type="entry name" value="NagZ_Beta-hexosaminidase"/>
</dbReference>
<dbReference type="PANTHER" id="PTHR30480">
    <property type="entry name" value="BETA-HEXOSAMINIDASE-RELATED"/>
    <property type="match status" value="1"/>
</dbReference>
<keyword evidence="4" id="KW-0378">Hydrolase</keyword>
<dbReference type="STRING" id="1245469.S58_39860"/>
<protein>
    <recommendedName>
        <fullName evidence="3">beta-N-acetylhexosaminidase</fullName>
        <ecNumber evidence="3">3.2.1.52</ecNumber>
    </recommendedName>
</protein>
<feature type="domain" description="Glycoside hydrolase family 3 N-terminal" evidence="8">
    <location>
        <begin position="157"/>
        <end position="472"/>
    </location>
</feature>
<name>M4Z970_9BRAD</name>
<evidence type="ECO:0000256" key="4">
    <source>
        <dbReference type="ARBA" id="ARBA00022801"/>
    </source>
</evidence>
<comment type="catalytic activity">
    <reaction evidence="1">
        <text>Hydrolysis of terminal non-reducing N-acetyl-D-hexosamine residues in N-acetyl-beta-D-hexosaminides.</text>
        <dbReference type="EC" id="3.2.1.52"/>
    </reaction>
</comment>
<dbReference type="SUPFAM" id="SSF51445">
    <property type="entry name" value="(Trans)glycosidases"/>
    <property type="match status" value="1"/>
</dbReference>
<evidence type="ECO:0000256" key="7">
    <source>
        <dbReference type="SAM" id="Phobius"/>
    </source>
</evidence>
<dbReference type="InterPro" id="IPR001764">
    <property type="entry name" value="Glyco_hydro_3_N"/>
</dbReference>
<keyword evidence="7" id="KW-0472">Membrane</keyword>
<dbReference type="Proteomes" id="UP000011841">
    <property type="component" value="Chromosome"/>
</dbReference>
<dbReference type="Pfam" id="PF00933">
    <property type="entry name" value="Glyco_hydro_3"/>
    <property type="match status" value="1"/>
</dbReference>
<evidence type="ECO:0000313" key="10">
    <source>
        <dbReference type="Proteomes" id="UP000011841"/>
    </source>
</evidence>
<evidence type="ECO:0000256" key="5">
    <source>
        <dbReference type="ARBA" id="ARBA00023295"/>
    </source>
</evidence>
<accession>M4Z970</accession>
<dbReference type="GO" id="GO:0009254">
    <property type="term" value="P:peptidoglycan turnover"/>
    <property type="evidence" value="ECO:0007669"/>
    <property type="project" value="TreeGrafter"/>
</dbReference>
<dbReference type="InterPro" id="IPR017853">
    <property type="entry name" value="GH"/>
</dbReference>
<evidence type="ECO:0000256" key="2">
    <source>
        <dbReference type="ARBA" id="ARBA00005336"/>
    </source>
</evidence>
<keyword evidence="5" id="KW-0326">Glycosidase</keyword>
<dbReference type="PANTHER" id="PTHR30480:SF13">
    <property type="entry name" value="BETA-HEXOSAMINIDASE"/>
    <property type="match status" value="1"/>
</dbReference>
<feature type="transmembrane region" description="Helical" evidence="7">
    <location>
        <begin position="80"/>
        <end position="99"/>
    </location>
</feature>
<feature type="region of interest" description="Disordered" evidence="6">
    <location>
        <begin position="471"/>
        <end position="500"/>
    </location>
</feature>
<evidence type="ECO:0000256" key="6">
    <source>
        <dbReference type="SAM" id="MobiDB-lite"/>
    </source>
</evidence>
<organism evidence="9 10">
    <name type="scientific">Bradyrhizobium oligotrophicum S58</name>
    <dbReference type="NCBI Taxonomy" id="1245469"/>
    <lineage>
        <taxon>Bacteria</taxon>
        <taxon>Pseudomonadati</taxon>
        <taxon>Pseudomonadota</taxon>
        <taxon>Alphaproteobacteria</taxon>
        <taxon>Hyphomicrobiales</taxon>
        <taxon>Nitrobacteraceae</taxon>
        <taxon>Bradyrhizobium</taxon>
    </lineage>
</organism>
<proteinExistence type="inferred from homology"/>
<dbReference type="GO" id="GO:0005975">
    <property type="term" value="P:carbohydrate metabolic process"/>
    <property type="evidence" value="ECO:0007669"/>
    <property type="project" value="InterPro"/>
</dbReference>
<keyword evidence="7" id="KW-0812">Transmembrane</keyword>
<dbReference type="Gene3D" id="3.20.20.300">
    <property type="entry name" value="Glycoside hydrolase, family 3, N-terminal domain"/>
    <property type="match status" value="1"/>
</dbReference>
<evidence type="ECO:0000256" key="1">
    <source>
        <dbReference type="ARBA" id="ARBA00001231"/>
    </source>
</evidence>
<dbReference type="InterPro" id="IPR036962">
    <property type="entry name" value="Glyco_hydro_3_N_sf"/>
</dbReference>
<keyword evidence="10" id="KW-1185">Reference proteome</keyword>
<evidence type="ECO:0000259" key="8">
    <source>
        <dbReference type="Pfam" id="PF00933"/>
    </source>
</evidence>
<dbReference type="EC" id="3.2.1.52" evidence="3"/>
<evidence type="ECO:0000313" key="9">
    <source>
        <dbReference type="EMBL" id="BAM89972.1"/>
    </source>
</evidence>
<dbReference type="AlphaFoldDB" id="M4Z970"/>
<dbReference type="HOGENOM" id="CLU_008392_1_0_5"/>
<dbReference type="PATRIC" id="fig|1245469.3.peg.4069"/>
<comment type="similarity">
    <text evidence="2">Belongs to the glycosyl hydrolase 3 family.</text>
</comment>
<reference evidence="9 10" key="1">
    <citation type="journal article" date="2013" name="Appl. Environ. Microbiol.">
        <title>Genome analysis suggests that the soil oligotrophic bacterium Agromonas oligotrophica (Bradyrhizobium oligotrophicum) is a nitrogen-fixing symbiont of Aeschynomene indica.</title>
        <authorList>
            <person name="Okubo T."/>
            <person name="Fukushima S."/>
            <person name="Itakura M."/>
            <person name="Oshima K."/>
            <person name="Longtonglang A."/>
            <person name="Teaumroong N."/>
            <person name="Mitsui H."/>
            <person name="Hattori M."/>
            <person name="Hattori R."/>
            <person name="Hattori T."/>
            <person name="Minamisawa K."/>
        </authorList>
    </citation>
    <scope>NUCLEOTIDE SEQUENCE [LARGE SCALE GENOMIC DNA]</scope>
    <source>
        <strain evidence="9 10">S58</strain>
    </source>
</reference>
<feature type="transmembrane region" description="Helical" evidence="7">
    <location>
        <begin position="51"/>
        <end position="68"/>
    </location>
</feature>
<dbReference type="KEGG" id="aol:S58_39860"/>
<dbReference type="EMBL" id="AP012603">
    <property type="protein sequence ID" value="BAM89972.1"/>
    <property type="molecule type" value="Genomic_DNA"/>
</dbReference>
<sequence length="500" mass="54538">MQSLTKGSAAFQDLFADFVQARVCGWRWQIGVVTQIPSFLEWSVANMLGRIRTVVLWILALLFIFITLNSNEPYLVRLRGTGHGALLIIGLAAPLLLMLGGRWSRGVGGRVLVLTWCVPLVALTSTQFMFAWRKYETFRTTPDVGRLLGRHFIVGYAAAEDAAALARQGLIAGVYVTHHNVRGRTEAQLGAEIKRLQSERQIAGLPPLLVSADQEGGRVAHLSPTLPNMPGLATLADLPAARRAHDAFEMGRTQGQALAAAGVTFNLAPVVDLRPRWTRNRLDFHTLIGQRAISNDPGVVGDVALSYVRGLEASGVRAAVKHFPGLGRVEADTHHFSAQLDTPADVLEQSDWRPFRQVLDNSHAAMMVGHVVVDAIDAERPASHSKAVLDGLIRGRWNYQGVIVTDDLVMGAIYGRNLCKAVVEALNGGADLLLVAYDGTQFHRVFACAKQALAEGRIDLDALRRSDERLTRWSEPGKSPPSDVSTYFDEPGSARNTIVD</sequence>